<feature type="transmembrane region" description="Helical" evidence="1">
    <location>
        <begin position="83"/>
        <end position="103"/>
    </location>
</feature>
<protein>
    <submittedName>
        <fullName evidence="2">Uncharacterized protein</fullName>
    </submittedName>
</protein>
<organism evidence="2">
    <name type="scientific">Rhizophora mucronata</name>
    <name type="common">Asiatic mangrove</name>
    <dbReference type="NCBI Taxonomy" id="61149"/>
    <lineage>
        <taxon>Eukaryota</taxon>
        <taxon>Viridiplantae</taxon>
        <taxon>Streptophyta</taxon>
        <taxon>Embryophyta</taxon>
        <taxon>Tracheophyta</taxon>
        <taxon>Spermatophyta</taxon>
        <taxon>Magnoliopsida</taxon>
        <taxon>eudicotyledons</taxon>
        <taxon>Gunneridae</taxon>
        <taxon>Pentapetalae</taxon>
        <taxon>rosids</taxon>
        <taxon>fabids</taxon>
        <taxon>Malpighiales</taxon>
        <taxon>Rhizophoraceae</taxon>
        <taxon>Rhizophora</taxon>
    </lineage>
</organism>
<proteinExistence type="predicted"/>
<evidence type="ECO:0000256" key="1">
    <source>
        <dbReference type="SAM" id="Phobius"/>
    </source>
</evidence>
<reference evidence="2" key="1">
    <citation type="submission" date="2018-02" db="EMBL/GenBank/DDBJ databases">
        <title>Rhizophora mucronata_Transcriptome.</title>
        <authorList>
            <person name="Meera S.P."/>
            <person name="Sreeshan A."/>
            <person name="Augustine A."/>
        </authorList>
    </citation>
    <scope>NUCLEOTIDE SEQUENCE</scope>
    <source>
        <tissue evidence="2">Leaf</tissue>
    </source>
</reference>
<name>A0A2P2K735_RHIMU</name>
<keyword evidence="1" id="KW-1133">Transmembrane helix</keyword>
<dbReference type="EMBL" id="GGEC01021086">
    <property type="protein sequence ID" value="MBX01570.1"/>
    <property type="molecule type" value="Transcribed_RNA"/>
</dbReference>
<accession>A0A2P2K735</accession>
<keyword evidence="1" id="KW-0472">Membrane</keyword>
<sequence length="151" mass="17336">MAQVRQLFPEIIRRNELLPAGIPSISTHSGYHMPMRQKLAPFTYYSSKLVVPLLQFISIWVHITRSILIQGLQRSSTPVARCHSLIHLQTLIFIFSLFLLNLFHHQFSSLKSFLALKKLHSWSPDSRSGSIGFRCGHQELGIGNWAFVFCF</sequence>
<keyword evidence="1" id="KW-0812">Transmembrane</keyword>
<evidence type="ECO:0000313" key="2">
    <source>
        <dbReference type="EMBL" id="MBX01570.1"/>
    </source>
</evidence>
<dbReference type="AlphaFoldDB" id="A0A2P2K735"/>
<feature type="transmembrane region" description="Helical" evidence="1">
    <location>
        <begin position="42"/>
        <end position="63"/>
    </location>
</feature>